<evidence type="ECO:0000313" key="1">
    <source>
        <dbReference type="EMBL" id="KAK2604159.1"/>
    </source>
</evidence>
<comment type="caution">
    <text evidence="1">The sequence shown here is derived from an EMBL/GenBank/DDBJ whole genome shotgun (WGS) entry which is preliminary data.</text>
</comment>
<dbReference type="PANTHER" id="PTHR42085:SF6">
    <property type="entry name" value="F-BOX DOMAIN-CONTAINING PROTEIN"/>
    <property type="match status" value="1"/>
</dbReference>
<dbReference type="AlphaFoldDB" id="A0AAD9SC80"/>
<keyword evidence="2" id="KW-1185">Reference proteome</keyword>
<evidence type="ECO:0000313" key="2">
    <source>
        <dbReference type="Proteomes" id="UP001265746"/>
    </source>
</evidence>
<proteinExistence type="predicted"/>
<dbReference type="PANTHER" id="PTHR42085">
    <property type="entry name" value="F-BOX DOMAIN-CONTAINING PROTEIN"/>
    <property type="match status" value="1"/>
</dbReference>
<name>A0AAD9SC80_PHOAM</name>
<reference evidence="1" key="1">
    <citation type="submission" date="2023-06" db="EMBL/GenBank/DDBJ databases">
        <authorList>
            <person name="Noh H."/>
        </authorList>
    </citation>
    <scope>NUCLEOTIDE SEQUENCE</scope>
    <source>
        <strain evidence="1">DUCC20226</strain>
    </source>
</reference>
<organism evidence="1 2">
    <name type="scientific">Phomopsis amygdali</name>
    <name type="common">Fusicoccum amygdali</name>
    <dbReference type="NCBI Taxonomy" id="1214568"/>
    <lineage>
        <taxon>Eukaryota</taxon>
        <taxon>Fungi</taxon>
        <taxon>Dikarya</taxon>
        <taxon>Ascomycota</taxon>
        <taxon>Pezizomycotina</taxon>
        <taxon>Sordariomycetes</taxon>
        <taxon>Sordariomycetidae</taxon>
        <taxon>Diaporthales</taxon>
        <taxon>Diaporthaceae</taxon>
        <taxon>Diaporthe</taxon>
    </lineage>
</organism>
<dbReference type="EMBL" id="JAUJFL010000004">
    <property type="protein sequence ID" value="KAK2604159.1"/>
    <property type="molecule type" value="Genomic_DNA"/>
</dbReference>
<dbReference type="InterPro" id="IPR038883">
    <property type="entry name" value="AN11006-like"/>
</dbReference>
<gene>
    <name evidence="1" type="ORF">N8I77_007110</name>
</gene>
<protein>
    <submittedName>
        <fullName evidence="1">Uncharacterized protein</fullName>
    </submittedName>
</protein>
<sequence length="648" mass="73876">MTSTRETENTKSAIAPMLHLSPRLRHRVYLHTELLARYEDGNYAVLNLNGGTQVPSRFGYFPEEKFGFYGLLLSCRTIHAEASALLYRHNRFIIRYWEKQSLAPLRNLTPSSISNLTYLKIVLNQASCHHKGPKVWHEDSMDICDDERVRNTGGGDGDHRVLDAKLCNTPLEVGQPEAKALYAEWHSTVEYLSSYISSESLELSIVCDVHHGDVEAAMRAVEPMGLLPALRNCHVRLSRKFIPQLYQIAQDTVLQARRISKPPLPASLPCATALAQPEKAPLSELQVESRLLALPRELRFRILEYTDLITPWKEVDWSRYPSNRAKYMALHPVCLNTEGLPCRPSMHHGCRFFNCWAATEQQQRSTVGCFCRVRHSAASSTCICWTPPSALFLVCHSLFNDAQVVFFSGNRFVVHDYRGDIPYKTPEYPALIPRDVGEGRSATSKYHSDRLAASVFLREVVPPQMLQEIHFLELVFPPYSHIGWPEEGHPALADWAETLCWAREKMNLRGLTLRIVMADSPNGSSAPPGRGNITADQVEEILSAYRRIISPLAVLALFKAGDEKGGDENGLRKFHARIAWPWVWNFDYKAKIDEYGWTGLKDYLGERRQLLIEEAERSVMGYRYQEFHDGGRGHQWISVWEEKFYCGF</sequence>
<accession>A0AAD9SC80</accession>
<dbReference type="Proteomes" id="UP001265746">
    <property type="component" value="Unassembled WGS sequence"/>
</dbReference>